<dbReference type="SUPFAM" id="SSF50998">
    <property type="entry name" value="Quinoprotein alcohol dehydrogenase-like"/>
    <property type="match status" value="1"/>
</dbReference>
<dbReference type="PROSITE" id="PS50082">
    <property type="entry name" value="WD_REPEATS_2"/>
    <property type="match status" value="1"/>
</dbReference>
<dbReference type="PANTHER" id="PTHR43289:SF34">
    <property type="entry name" value="SERINE_THREONINE-PROTEIN KINASE YBDM-RELATED"/>
    <property type="match status" value="1"/>
</dbReference>
<evidence type="ECO:0000256" key="4">
    <source>
        <dbReference type="ARBA" id="ARBA00022840"/>
    </source>
</evidence>
<dbReference type="SUPFAM" id="SSF56112">
    <property type="entry name" value="Protein kinase-like (PK-like)"/>
    <property type="match status" value="1"/>
</dbReference>
<keyword evidence="3 8" id="KW-0418">Kinase</keyword>
<evidence type="ECO:0000256" key="1">
    <source>
        <dbReference type="ARBA" id="ARBA00022679"/>
    </source>
</evidence>
<dbReference type="Pfam" id="PF00069">
    <property type="entry name" value="Pkinase"/>
    <property type="match status" value="1"/>
</dbReference>
<dbReference type="Pfam" id="PF00400">
    <property type="entry name" value="WD40"/>
    <property type="match status" value="1"/>
</dbReference>
<accession>A0ABW2KL47</accession>
<feature type="domain" description="Protein kinase" evidence="7">
    <location>
        <begin position="15"/>
        <end position="273"/>
    </location>
</feature>
<evidence type="ECO:0000256" key="6">
    <source>
        <dbReference type="PROSITE-ProRule" id="PRU10141"/>
    </source>
</evidence>
<dbReference type="SMART" id="SM00220">
    <property type="entry name" value="S_TKc"/>
    <property type="match status" value="1"/>
</dbReference>
<sequence>MQPLTSEDPAAVGRYRLVARLGAGGMGRVYLARSPGGRDVALKVVHRDIAADPRFRQRFAREADIAQRVSGAFTAAVLDADPEAEVPWLATEYLAGPTLSAAVRRAGPLTESALAPLAAALAEALDAIHRAGLVHRDLKPGNILLSAQGPRVIDFGIAAAADGVALTRTGEAFGTLGYASPEQVQAAGTGPAGDVFSLGGVLLFAATGRPPFGTGAAATLVYRVVHEDPDLTGVPDRFRDLVAACLDKRPGRRPTPRQILRTLPPVGEADGWLPAPVVEQIDEHERTLVDVTVRARRRAWRWPRLAAAGAGVTAAALAVLLAARLLAAEDTATAAEPLPDPTRIDRPLISDPPDLGFAALGEDGTTVAWAGEWAADGLDVEFGGEIRALQLPEYPGAVRVPRGINVRNQALRFPAMPSSLAVSPYNGTVGFGMPGAHGEVIFMDDDVDSGGSSFLLAGDDEMAAENGVTALAFAPESADAVAGMARGSVIVLDSGTGEESHSLRHGRAPVTAADYSPDGGRIATGDAEGVVRVWDAATGDEEGAFVLDPARPVRQIEFTSGPVVARGGEESVAEAATDVAGTGFGPVVAWTPGDDAPVTLLGEGPRVTTMAADGDRDLLAYAVWRDEEPHVYLRRLSDPAVDPVEFHWIDGPPVAMEFTADGLLSTVSRDGQAARWEMRPR</sequence>
<dbReference type="InterPro" id="IPR011047">
    <property type="entry name" value="Quinoprotein_ADH-like_sf"/>
</dbReference>
<dbReference type="InterPro" id="IPR001680">
    <property type="entry name" value="WD40_rpt"/>
</dbReference>
<evidence type="ECO:0000313" key="8">
    <source>
        <dbReference type="EMBL" id="MFC7329895.1"/>
    </source>
</evidence>
<dbReference type="Proteomes" id="UP001596540">
    <property type="component" value="Unassembled WGS sequence"/>
</dbReference>
<gene>
    <name evidence="8" type="ORF">ACFQRF_19350</name>
</gene>
<dbReference type="Gene3D" id="2.130.10.10">
    <property type="entry name" value="YVTN repeat-like/Quinoprotein amine dehydrogenase"/>
    <property type="match status" value="1"/>
</dbReference>
<comment type="caution">
    <text evidence="8">The sequence shown here is derived from an EMBL/GenBank/DDBJ whole genome shotgun (WGS) entry which is preliminary data.</text>
</comment>
<dbReference type="GO" id="GO:0004674">
    <property type="term" value="F:protein serine/threonine kinase activity"/>
    <property type="evidence" value="ECO:0007669"/>
    <property type="project" value="UniProtKB-KW"/>
</dbReference>
<dbReference type="RefSeq" id="WP_379872653.1">
    <property type="nucleotide sequence ID" value="NZ_JBHTBH010000009.1"/>
</dbReference>
<dbReference type="InterPro" id="IPR015943">
    <property type="entry name" value="WD40/YVTN_repeat-like_dom_sf"/>
</dbReference>
<dbReference type="PROSITE" id="PS00108">
    <property type="entry name" value="PROTEIN_KINASE_ST"/>
    <property type="match status" value="1"/>
</dbReference>
<name>A0ABW2KL47_9ACTN</name>
<keyword evidence="9" id="KW-1185">Reference proteome</keyword>
<dbReference type="Gene3D" id="3.30.200.20">
    <property type="entry name" value="Phosphorylase Kinase, domain 1"/>
    <property type="match status" value="1"/>
</dbReference>
<dbReference type="PROSITE" id="PS00107">
    <property type="entry name" value="PROTEIN_KINASE_ATP"/>
    <property type="match status" value="1"/>
</dbReference>
<keyword evidence="1" id="KW-0808">Transferase</keyword>
<keyword evidence="2 6" id="KW-0547">Nucleotide-binding</keyword>
<evidence type="ECO:0000256" key="3">
    <source>
        <dbReference type="ARBA" id="ARBA00022777"/>
    </source>
</evidence>
<dbReference type="InterPro" id="IPR000719">
    <property type="entry name" value="Prot_kinase_dom"/>
</dbReference>
<dbReference type="PROSITE" id="PS50294">
    <property type="entry name" value="WD_REPEATS_REGION"/>
    <property type="match status" value="1"/>
</dbReference>
<protein>
    <submittedName>
        <fullName evidence="8">WD40 repeat domain-containing serine/threonine protein kinase</fullName>
    </submittedName>
</protein>
<dbReference type="InterPro" id="IPR011009">
    <property type="entry name" value="Kinase-like_dom_sf"/>
</dbReference>
<feature type="binding site" evidence="6">
    <location>
        <position position="43"/>
    </location>
    <ligand>
        <name>ATP</name>
        <dbReference type="ChEBI" id="CHEBI:30616"/>
    </ligand>
</feature>
<dbReference type="CDD" id="cd14014">
    <property type="entry name" value="STKc_PknB_like"/>
    <property type="match status" value="1"/>
</dbReference>
<dbReference type="PANTHER" id="PTHR43289">
    <property type="entry name" value="MITOGEN-ACTIVATED PROTEIN KINASE KINASE KINASE 20-RELATED"/>
    <property type="match status" value="1"/>
</dbReference>
<dbReference type="InterPro" id="IPR017441">
    <property type="entry name" value="Protein_kinase_ATP_BS"/>
</dbReference>
<evidence type="ECO:0000256" key="2">
    <source>
        <dbReference type="ARBA" id="ARBA00022741"/>
    </source>
</evidence>
<evidence type="ECO:0000313" key="9">
    <source>
        <dbReference type="Proteomes" id="UP001596540"/>
    </source>
</evidence>
<dbReference type="EMBL" id="JBHTBH010000009">
    <property type="protein sequence ID" value="MFC7329895.1"/>
    <property type="molecule type" value="Genomic_DNA"/>
</dbReference>
<evidence type="ECO:0000256" key="5">
    <source>
        <dbReference type="PROSITE-ProRule" id="PRU00221"/>
    </source>
</evidence>
<evidence type="ECO:0000259" key="7">
    <source>
        <dbReference type="PROSITE" id="PS50011"/>
    </source>
</evidence>
<proteinExistence type="predicted"/>
<dbReference type="Gene3D" id="1.10.510.10">
    <property type="entry name" value="Transferase(Phosphotransferase) domain 1"/>
    <property type="match status" value="1"/>
</dbReference>
<keyword evidence="8" id="KW-0723">Serine/threonine-protein kinase</keyword>
<keyword evidence="4 6" id="KW-0067">ATP-binding</keyword>
<organism evidence="8 9">
    <name type="scientific">Marinactinospora rubrisoli</name>
    <dbReference type="NCBI Taxonomy" id="2715399"/>
    <lineage>
        <taxon>Bacteria</taxon>
        <taxon>Bacillati</taxon>
        <taxon>Actinomycetota</taxon>
        <taxon>Actinomycetes</taxon>
        <taxon>Streptosporangiales</taxon>
        <taxon>Nocardiopsidaceae</taxon>
        <taxon>Marinactinospora</taxon>
    </lineage>
</organism>
<dbReference type="PROSITE" id="PS50011">
    <property type="entry name" value="PROTEIN_KINASE_DOM"/>
    <property type="match status" value="1"/>
</dbReference>
<dbReference type="InterPro" id="IPR008271">
    <property type="entry name" value="Ser/Thr_kinase_AS"/>
</dbReference>
<dbReference type="SMART" id="SM00320">
    <property type="entry name" value="WD40"/>
    <property type="match status" value="2"/>
</dbReference>
<feature type="repeat" description="WD" evidence="5">
    <location>
        <begin position="503"/>
        <end position="544"/>
    </location>
</feature>
<keyword evidence="5" id="KW-0853">WD repeat</keyword>
<reference evidence="9" key="1">
    <citation type="journal article" date="2019" name="Int. J. Syst. Evol. Microbiol.">
        <title>The Global Catalogue of Microorganisms (GCM) 10K type strain sequencing project: providing services to taxonomists for standard genome sequencing and annotation.</title>
        <authorList>
            <consortium name="The Broad Institute Genomics Platform"/>
            <consortium name="The Broad Institute Genome Sequencing Center for Infectious Disease"/>
            <person name="Wu L."/>
            <person name="Ma J."/>
        </authorList>
    </citation>
    <scope>NUCLEOTIDE SEQUENCE [LARGE SCALE GENOMIC DNA]</scope>
    <source>
        <strain evidence="9">CGMCC 4.7382</strain>
    </source>
</reference>